<dbReference type="RefSeq" id="WP_369328521.1">
    <property type="nucleotide sequence ID" value="NZ_JAULBC010000002.1"/>
</dbReference>
<comment type="subcellular location">
    <subcellularLocation>
        <location evidence="1">Cell membrane</location>
        <topology evidence="1">Multi-pass membrane protein</topology>
    </subcellularLocation>
</comment>
<dbReference type="PANTHER" id="PTHR32322">
    <property type="entry name" value="INNER MEMBRANE TRANSPORTER"/>
    <property type="match status" value="1"/>
</dbReference>
<feature type="transmembrane region" description="Helical" evidence="6">
    <location>
        <begin position="95"/>
        <end position="114"/>
    </location>
</feature>
<feature type="transmembrane region" description="Helical" evidence="6">
    <location>
        <begin position="182"/>
        <end position="200"/>
    </location>
</feature>
<feature type="transmembrane region" description="Helical" evidence="6">
    <location>
        <begin position="62"/>
        <end position="83"/>
    </location>
</feature>
<evidence type="ECO:0000256" key="4">
    <source>
        <dbReference type="ARBA" id="ARBA00022989"/>
    </source>
</evidence>
<feature type="transmembrane region" description="Helical" evidence="6">
    <location>
        <begin position="275"/>
        <end position="294"/>
    </location>
</feature>
<reference evidence="8 9" key="1">
    <citation type="submission" date="2023-07" db="EMBL/GenBank/DDBJ databases">
        <authorList>
            <person name="Lian W.-H."/>
        </authorList>
    </citation>
    <scope>NUCLEOTIDE SEQUENCE [LARGE SCALE GENOMIC DNA]</scope>
    <source>
        <strain evidence="8 9">SYSU DXS3180</strain>
    </source>
</reference>
<feature type="domain" description="EamA" evidence="7">
    <location>
        <begin position="31"/>
        <end position="166"/>
    </location>
</feature>
<evidence type="ECO:0000256" key="1">
    <source>
        <dbReference type="ARBA" id="ARBA00004651"/>
    </source>
</evidence>
<feature type="transmembrane region" description="Helical" evidence="6">
    <location>
        <begin position="300"/>
        <end position="318"/>
    </location>
</feature>
<protein>
    <submittedName>
        <fullName evidence="8">DMT family transporter</fullName>
    </submittedName>
</protein>
<feature type="domain" description="EamA" evidence="7">
    <location>
        <begin position="181"/>
        <end position="317"/>
    </location>
</feature>
<keyword evidence="3 6" id="KW-0812">Transmembrane</keyword>
<evidence type="ECO:0000313" key="9">
    <source>
        <dbReference type="Proteomes" id="UP001560573"/>
    </source>
</evidence>
<evidence type="ECO:0000259" key="7">
    <source>
        <dbReference type="Pfam" id="PF00892"/>
    </source>
</evidence>
<comment type="caution">
    <text evidence="8">The sequence shown here is derived from an EMBL/GenBank/DDBJ whole genome shotgun (WGS) entry which is preliminary data.</text>
</comment>
<dbReference type="InterPro" id="IPR050638">
    <property type="entry name" value="AA-Vitamin_Transporters"/>
</dbReference>
<evidence type="ECO:0000256" key="6">
    <source>
        <dbReference type="SAM" id="Phobius"/>
    </source>
</evidence>
<evidence type="ECO:0000256" key="3">
    <source>
        <dbReference type="ARBA" id="ARBA00022692"/>
    </source>
</evidence>
<feature type="transmembrane region" description="Helical" evidence="6">
    <location>
        <begin position="149"/>
        <end position="167"/>
    </location>
</feature>
<dbReference type="Proteomes" id="UP001560573">
    <property type="component" value="Unassembled WGS sequence"/>
</dbReference>
<accession>A0ABV3ZB84</accession>
<feature type="transmembrane region" description="Helical" evidence="6">
    <location>
        <begin position="244"/>
        <end position="263"/>
    </location>
</feature>
<gene>
    <name evidence="8" type="ORF">QTN47_06405</name>
</gene>
<keyword evidence="9" id="KW-1185">Reference proteome</keyword>
<keyword evidence="5 6" id="KW-0472">Membrane</keyword>
<dbReference type="InterPro" id="IPR000620">
    <property type="entry name" value="EamA_dom"/>
</dbReference>
<dbReference type="Pfam" id="PF00892">
    <property type="entry name" value="EamA"/>
    <property type="match status" value="2"/>
</dbReference>
<feature type="transmembrane region" description="Helical" evidence="6">
    <location>
        <begin position="30"/>
        <end position="50"/>
    </location>
</feature>
<dbReference type="PANTHER" id="PTHR32322:SF18">
    <property type="entry name" value="S-ADENOSYLMETHIONINE_S-ADENOSYLHOMOCYSTEINE TRANSPORTER"/>
    <property type="match status" value="1"/>
</dbReference>
<dbReference type="InterPro" id="IPR037185">
    <property type="entry name" value="EmrE-like"/>
</dbReference>
<feature type="transmembrane region" description="Helical" evidence="6">
    <location>
        <begin position="120"/>
        <end position="142"/>
    </location>
</feature>
<proteinExistence type="predicted"/>
<evidence type="ECO:0000256" key="2">
    <source>
        <dbReference type="ARBA" id="ARBA00022475"/>
    </source>
</evidence>
<feature type="transmembrane region" description="Helical" evidence="6">
    <location>
        <begin position="212"/>
        <end position="229"/>
    </location>
</feature>
<dbReference type="EMBL" id="JAULBC010000002">
    <property type="protein sequence ID" value="MEX6687117.1"/>
    <property type="molecule type" value="Genomic_DNA"/>
</dbReference>
<organism evidence="8 9">
    <name type="scientific">Danxiaibacter flavus</name>
    <dbReference type="NCBI Taxonomy" id="3049108"/>
    <lineage>
        <taxon>Bacteria</taxon>
        <taxon>Pseudomonadati</taxon>
        <taxon>Bacteroidota</taxon>
        <taxon>Chitinophagia</taxon>
        <taxon>Chitinophagales</taxon>
        <taxon>Chitinophagaceae</taxon>
        <taxon>Danxiaibacter</taxon>
    </lineage>
</organism>
<dbReference type="SUPFAM" id="SSF103481">
    <property type="entry name" value="Multidrug resistance efflux transporter EmrE"/>
    <property type="match status" value="2"/>
</dbReference>
<sequence length="321" mass="35166">MIAEKERVEYTPGQKGYKQLTRKILLHKEALGIILAVLATIVWSGNFIVARGVAKHITPVSLAFFRWSTATVILAPFAIKQFLSQRELIFKNIGYFALISLIGVTLYNTFIYIAGHYSPAINLAIIGTTSSPVFAIVLAAIILKEKITVLRIAGLCTCIIGILFLISEGSWQKLVAFQFSKGDIWILIAAVAFAIYNVLVRKKPAGISPVPFLFTTFLLGTILLVPLYIKDTKQAPPVEWDSHLVLVILYIGAGASVTAYMLWNQAIARLGAARTAIFGNLIPVFSIIEAVIILNEKFTITHVISSVIVITGLVIANLRRG</sequence>
<evidence type="ECO:0000256" key="5">
    <source>
        <dbReference type="ARBA" id="ARBA00023136"/>
    </source>
</evidence>
<keyword evidence="2" id="KW-1003">Cell membrane</keyword>
<keyword evidence="4 6" id="KW-1133">Transmembrane helix</keyword>
<name>A0ABV3ZB84_9BACT</name>
<evidence type="ECO:0000313" key="8">
    <source>
        <dbReference type="EMBL" id="MEX6687117.1"/>
    </source>
</evidence>